<dbReference type="PANTHER" id="PTHR23226">
    <property type="entry name" value="ZINC FINGER AND SCAN DOMAIN-CONTAINING"/>
    <property type="match status" value="1"/>
</dbReference>
<keyword evidence="6" id="KW-0539">Nucleus</keyword>
<gene>
    <name evidence="10" type="primary">Contig4215.g4513</name>
    <name evidence="10" type="ORF">STYLEM_14117</name>
</gene>
<keyword evidence="11" id="KW-1185">Reference proteome</keyword>
<dbReference type="Proteomes" id="UP000039865">
    <property type="component" value="Unassembled WGS sequence"/>
</dbReference>
<dbReference type="SMART" id="SM00355">
    <property type="entry name" value="ZnF_C2H2"/>
    <property type="match status" value="2"/>
</dbReference>
<evidence type="ECO:0000313" key="11">
    <source>
        <dbReference type="Proteomes" id="UP000039865"/>
    </source>
</evidence>
<evidence type="ECO:0000256" key="2">
    <source>
        <dbReference type="ARBA" id="ARBA00022723"/>
    </source>
</evidence>
<dbReference type="OrthoDB" id="8630045at2759"/>
<evidence type="ECO:0000256" key="3">
    <source>
        <dbReference type="ARBA" id="ARBA00022737"/>
    </source>
</evidence>
<dbReference type="GO" id="GO:0005634">
    <property type="term" value="C:nucleus"/>
    <property type="evidence" value="ECO:0007669"/>
    <property type="project" value="UniProtKB-SubCell"/>
</dbReference>
<feature type="domain" description="C2H2-type" evidence="9">
    <location>
        <begin position="285"/>
        <end position="312"/>
    </location>
</feature>
<evidence type="ECO:0000313" key="10">
    <source>
        <dbReference type="EMBL" id="CDW85047.1"/>
    </source>
</evidence>
<sequence>MAPGQPKYGFQIYQPHSAQLTNHPVQIVTNFYGQPTVMYPQNHILPHQGIIIQQTPLYNQGYTSNQPQILSVAGNQNMPQNHKNSAVFSMHSSDSFSLKYNNNKHSCSDGQYGEKTQDAVQNQIFDNKNLFFNYGNMSASKDNEGLNQNFGENNLIQHPQPHQVVQNDQIDELSTNSNQQDRPFKKIEDLDSNNIEAIKEKNKRDSRGIVKLRRQQQNMIQKLQVVKSAPVLAKIDGCFYYKVKEINKTTRRLNSVLICAECQKPFTKKCNLIDHLRVHSGMKPFQCNICAKYFKQKAQLSKHCKKHGNKRAGQQLRKNSDQSQDPSTLISNQEETQIASNNDQDIQINDQSLQDVSLPFDSFSKVLLPCFEQLEETHFVVDKIRKDSDNMEKQESYQIAKSFCPFQRDLNLQNQASSTDKLSQIKMANTDEHSEQL</sequence>
<evidence type="ECO:0000256" key="1">
    <source>
        <dbReference type="ARBA" id="ARBA00004123"/>
    </source>
</evidence>
<dbReference type="PANTHER" id="PTHR23226:SF416">
    <property type="entry name" value="FI01424P"/>
    <property type="match status" value="1"/>
</dbReference>
<protein>
    <submittedName>
        <fullName evidence="10">Zinc finger and btb domain-containing protein 26</fullName>
    </submittedName>
</protein>
<evidence type="ECO:0000256" key="5">
    <source>
        <dbReference type="ARBA" id="ARBA00022833"/>
    </source>
</evidence>
<dbReference type="PROSITE" id="PS50157">
    <property type="entry name" value="ZINC_FINGER_C2H2_2"/>
    <property type="match status" value="2"/>
</dbReference>
<reference evidence="10 11" key="1">
    <citation type="submission" date="2014-06" db="EMBL/GenBank/DDBJ databases">
        <authorList>
            <person name="Swart Estienne"/>
        </authorList>
    </citation>
    <scope>NUCLEOTIDE SEQUENCE [LARGE SCALE GENOMIC DNA]</scope>
    <source>
        <strain evidence="10 11">130c</strain>
    </source>
</reference>
<proteinExistence type="predicted"/>
<dbReference type="InParanoid" id="A0A078AUX4"/>
<name>A0A078AUX4_STYLE</name>
<evidence type="ECO:0000256" key="6">
    <source>
        <dbReference type="ARBA" id="ARBA00023242"/>
    </source>
</evidence>
<accession>A0A078AUX4</accession>
<keyword evidence="5" id="KW-0862">Zinc</keyword>
<keyword evidence="2" id="KW-0479">Metal-binding</keyword>
<evidence type="ECO:0000256" key="4">
    <source>
        <dbReference type="ARBA" id="ARBA00022771"/>
    </source>
</evidence>
<feature type="region of interest" description="Disordered" evidence="8">
    <location>
        <begin position="415"/>
        <end position="437"/>
    </location>
</feature>
<dbReference type="GO" id="GO:0000978">
    <property type="term" value="F:RNA polymerase II cis-regulatory region sequence-specific DNA binding"/>
    <property type="evidence" value="ECO:0007669"/>
    <property type="project" value="TreeGrafter"/>
</dbReference>
<keyword evidence="3" id="KW-0677">Repeat</keyword>
<keyword evidence="4 7" id="KW-0863">Zinc-finger</keyword>
<feature type="domain" description="C2H2-type" evidence="9">
    <location>
        <begin position="257"/>
        <end position="284"/>
    </location>
</feature>
<dbReference type="AlphaFoldDB" id="A0A078AUX4"/>
<dbReference type="InterPro" id="IPR013087">
    <property type="entry name" value="Znf_C2H2_type"/>
</dbReference>
<evidence type="ECO:0000259" key="9">
    <source>
        <dbReference type="PROSITE" id="PS50157"/>
    </source>
</evidence>
<dbReference type="SUPFAM" id="SSF57667">
    <property type="entry name" value="beta-beta-alpha zinc fingers"/>
    <property type="match status" value="1"/>
</dbReference>
<dbReference type="EMBL" id="CCKQ01013388">
    <property type="protein sequence ID" value="CDW85047.1"/>
    <property type="molecule type" value="Genomic_DNA"/>
</dbReference>
<evidence type="ECO:0000256" key="7">
    <source>
        <dbReference type="PROSITE-ProRule" id="PRU00042"/>
    </source>
</evidence>
<dbReference type="PROSITE" id="PS00028">
    <property type="entry name" value="ZINC_FINGER_C2H2_1"/>
    <property type="match status" value="2"/>
</dbReference>
<organism evidence="10 11">
    <name type="scientific">Stylonychia lemnae</name>
    <name type="common">Ciliate</name>
    <dbReference type="NCBI Taxonomy" id="5949"/>
    <lineage>
        <taxon>Eukaryota</taxon>
        <taxon>Sar</taxon>
        <taxon>Alveolata</taxon>
        <taxon>Ciliophora</taxon>
        <taxon>Intramacronucleata</taxon>
        <taxon>Spirotrichea</taxon>
        <taxon>Stichotrichia</taxon>
        <taxon>Sporadotrichida</taxon>
        <taxon>Oxytrichidae</taxon>
        <taxon>Stylonychinae</taxon>
        <taxon>Stylonychia</taxon>
    </lineage>
</organism>
<dbReference type="Gene3D" id="3.30.160.60">
    <property type="entry name" value="Classic Zinc Finger"/>
    <property type="match status" value="2"/>
</dbReference>
<feature type="region of interest" description="Disordered" evidence="8">
    <location>
        <begin position="307"/>
        <end position="327"/>
    </location>
</feature>
<dbReference type="GO" id="GO:0000981">
    <property type="term" value="F:DNA-binding transcription factor activity, RNA polymerase II-specific"/>
    <property type="evidence" value="ECO:0007669"/>
    <property type="project" value="TreeGrafter"/>
</dbReference>
<comment type="subcellular location">
    <subcellularLocation>
        <location evidence="1">Nucleus</location>
    </subcellularLocation>
</comment>
<dbReference type="Pfam" id="PF00096">
    <property type="entry name" value="zf-C2H2"/>
    <property type="match status" value="1"/>
</dbReference>
<dbReference type="GO" id="GO:0008270">
    <property type="term" value="F:zinc ion binding"/>
    <property type="evidence" value="ECO:0007669"/>
    <property type="project" value="UniProtKB-KW"/>
</dbReference>
<evidence type="ECO:0000256" key="8">
    <source>
        <dbReference type="SAM" id="MobiDB-lite"/>
    </source>
</evidence>
<dbReference type="InterPro" id="IPR036236">
    <property type="entry name" value="Znf_C2H2_sf"/>
</dbReference>